<evidence type="ECO:0000313" key="6">
    <source>
        <dbReference type="Proteomes" id="UP000618943"/>
    </source>
</evidence>
<dbReference type="InterPro" id="IPR000182">
    <property type="entry name" value="GNAT_dom"/>
</dbReference>
<dbReference type="Gene3D" id="3.40.630.30">
    <property type="match status" value="1"/>
</dbReference>
<evidence type="ECO:0000259" key="4">
    <source>
        <dbReference type="PROSITE" id="PS51186"/>
    </source>
</evidence>
<dbReference type="Pfam" id="PF13302">
    <property type="entry name" value="Acetyltransf_3"/>
    <property type="match status" value="1"/>
</dbReference>
<protein>
    <submittedName>
        <fullName evidence="5">GNAT family N-acetyltransferase</fullName>
    </submittedName>
</protein>
<evidence type="ECO:0000313" key="5">
    <source>
        <dbReference type="EMBL" id="MBK3494729.1"/>
    </source>
</evidence>
<dbReference type="PANTHER" id="PTHR43792:SF8">
    <property type="entry name" value="[RIBOSOMAL PROTEIN US5]-ALANINE N-ACETYLTRANSFERASE"/>
    <property type="match status" value="1"/>
</dbReference>
<dbReference type="RefSeq" id="WP_200748531.1">
    <property type="nucleotide sequence ID" value="NZ_JAEOAH010000006.1"/>
</dbReference>
<accession>A0ABS1H606</accession>
<evidence type="ECO:0000256" key="1">
    <source>
        <dbReference type="ARBA" id="ARBA00022679"/>
    </source>
</evidence>
<keyword evidence="2" id="KW-0012">Acyltransferase</keyword>
<dbReference type="SUPFAM" id="SSF55729">
    <property type="entry name" value="Acyl-CoA N-acyltransferases (Nat)"/>
    <property type="match status" value="1"/>
</dbReference>
<evidence type="ECO:0000256" key="2">
    <source>
        <dbReference type="ARBA" id="ARBA00023315"/>
    </source>
</evidence>
<name>A0ABS1H606_9BACL</name>
<dbReference type="EMBL" id="JAEOAH010000006">
    <property type="protein sequence ID" value="MBK3494729.1"/>
    <property type="molecule type" value="Genomic_DNA"/>
</dbReference>
<comment type="similarity">
    <text evidence="3">Belongs to the acetyltransferase family. RimJ subfamily.</text>
</comment>
<dbReference type="Proteomes" id="UP000618943">
    <property type="component" value="Unassembled WGS sequence"/>
</dbReference>
<reference evidence="5 6" key="1">
    <citation type="submission" date="2020-12" db="EMBL/GenBank/DDBJ databases">
        <title>YIM B01967 draft genome.</title>
        <authorList>
            <person name="Yan X."/>
        </authorList>
    </citation>
    <scope>NUCLEOTIDE SEQUENCE [LARGE SCALE GENOMIC DNA]</scope>
    <source>
        <strain evidence="5 6">YIM B01967</strain>
    </source>
</reference>
<sequence length="180" mass="20837">MERKQEIFIRLLTIMEVEALLKLETENKEFFQLYTPLKDEKFYIIDGQVKRIERSISLAEQGTLYSFGIFLTEDKRLIGNITLSEVVQGDLQSCWIGYYLDKMQNGKGYTTEAVKLAVYYVFNELKLHRIEAGVMPRNGASIKVLEKVGFYKEGIAKENARINGRWEDHQILSIINNGIC</sequence>
<evidence type="ECO:0000256" key="3">
    <source>
        <dbReference type="ARBA" id="ARBA00038502"/>
    </source>
</evidence>
<keyword evidence="1" id="KW-0808">Transferase</keyword>
<dbReference type="InterPro" id="IPR016181">
    <property type="entry name" value="Acyl_CoA_acyltransferase"/>
</dbReference>
<gene>
    <name evidence="5" type="ORF">JFL43_07625</name>
</gene>
<feature type="domain" description="N-acetyltransferase" evidence="4">
    <location>
        <begin position="7"/>
        <end position="172"/>
    </location>
</feature>
<dbReference type="PANTHER" id="PTHR43792">
    <property type="entry name" value="GNAT FAMILY, PUTATIVE (AFU_ORTHOLOGUE AFUA_3G00765)-RELATED-RELATED"/>
    <property type="match status" value="1"/>
</dbReference>
<keyword evidence="6" id="KW-1185">Reference proteome</keyword>
<proteinExistence type="inferred from homology"/>
<dbReference type="InterPro" id="IPR051531">
    <property type="entry name" value="N-acetyltransferase"/>
</dbReference>
<organism evidence="5 6">
    <name type="scientific">Viridibacillus soli</name>
    <dbReference type="NCBI Taxonomy" id="2798301"/>
    <lineage>
        <taxon>Bacteria</taxon>
        <taxon>Bacillati</taxon>
        <taxon>Bacillota</taxon>
        <taxon>Bacilli</taxon>
        <taxon>Bacillales</taxon>
        <taxon>Caryophanaceae</taxon>
        <taxon>Viridibacillus</taxon>
    </lineage>
</organism>
<comment type="caution">
    <text evidence="5">The sequence shown here is derived from an EMBL/GenBank/DDBJ whole genome shotgun (WGS) entry which is preliminary data.</text>
</comment>
<dbReference type="PROSITE" id="PS51186">
    <property type="entry name" value="GNAT"/>
    <property type="match status" value="1"/>
</dbReference>